<dbReference type="Pfam" id="PF02485">
    <property type="entry name" value="Branch"/>
    <property type="match status" value="1"/>
</dbReference>
<keyword evidence="9" id="KW-1133">Transmembrane helix</keyword>
<dbReference type="GO" id="GO:0030158">
    <property type="term" value="F:protein xylosyltransferase activity"/>
    <property type="evidence" value="ECO:0007669"/>
    <property type="project" value="InterPro"/>
</dbReference>
<evidence type="ECO:0000256" key="12">
    <source>
        <dbReference type="ARBA" id="ARBA00023157"/>
    </source>
</evidence>
<organism evidence="15 16">
    <name type="scientific">Ochrobactrum soli</name>
    <dbReference type="NCBI Taxonomy" id="2448455"/>
    <lineage>
        <taxon>Bacteria</taxon>
        <taxon>Pseudomonadati</taxon>
        <taxon>Pseudomonadota</taxon>
        <taxon>Alphaproteobacteria</taxon>
        <taxon>Hyphomicrobiales</taxon>
        <taxon>Brucellaceae</taxon>
        <taxon>Brucella/Ochrobactrum group</taxon>
        <taxon>Ochrobactrum</taxon>
    </lineage>
</organism>
<dbReference type="RefSeq" id="WP_171319462.1">
    <property type="nucleotide sequence ID" value="NZ_JABFCY010000019.1"/>
</dbReference>
<keyword evidence="6" id="KW-0479">Metal-binding</keyword>
<dbReference type="InterPro" id="IPR003406">
    <property type="entry name" value="Glyco_trans_14"/>
</dbReference>
<keyword evidence="4" id="KW-0808">Transferase</keyword>
<accession>A0A849KSZ2</accession>
<evidence type="ECO:0000256" key="14">
    <source>
        <dbReference type="ARBA" id="ARBA00042865"/>
    </source>
</evidence>
<protein>
    <recommendedName>
        <fullName evidence="14">Peptide O-xylosyltransferase</fullName>
    </recommendedName>
</protein>
<gene>
    <name evidence="15" type="ORF">HKX02_22950</name>
</gene>
<evidence type="ECO:0000256" key="10">
    <source>
        <dbReference type="ARBA" id="ARBA00023034"/>
    </source>
</evidence>
<name>A0A849KSZ2_9HYPH</name>
<sequence length="538" mass="60613">MKILYLILAHNNPDLLAEQAEVLIRAGDQSGVLIHYDAASSAESYSKLVQAVGDNSRIKLVKERIACRWGSYTLVQAVVNSLEELFLSHAEQDYEYVVLLSGACLPSKPIKQLERFLTENKGKEFIEVAGPEWILDGLREERYRLYFPFAPSPRKSRVQDLCVTLQRALKVRRKVPAGLEVKFGSQWWALSTDTCKKIITYLKMNPSVVSFFKRTFIPDEMVFPTLVGKLVDSDNIANFCLTKFHFSSSGKPVVFYDDHIPYLKQLPGFFFRKVSSEASKLRQASYDLAISSDNGHSLEAGSVDTNVVPYILKSQVMFPVPGQIFYYSSIPERQIETLLSFNKPYVVVFGGREKVAKIVSSLNSPIFKTFGNVFHPTMVHFGKSNPSEVCGLKEADYKIRDLNPSLYLVRLRSRVDEVPVICWSPGDKVEICDVLTRDPNALIVLALHNDESVINSLPIQSQNLLRGNQDTISFAQRVFQLVTGVSDRIPRERIIVESLKEEGRISSGHGDLDRGRDASLYITNSIKEALNLSREGED</sequence>
<proteinExistence type="predicted"/>
<dbReference type="PANTHER" id="PTHR46025">
    <property type="entry name" value="XYLOSYLTRANSFERASE OXT"/>
    <property type="match status" value="1"/>
</dbReference>
<dbReference type="GO" id="GO:0046872">
    <property type="term" value="F:metal ion binding"/>
    <property type="evidence" value="ECO:0007669"/>
    <property type="project" value="UniProtKB-KW"/>
</dbReference>
<evidence type="ECO:0000256" key="3">
    <source>
        <dbReference type="ARBA" id="ARBA00022676"/>
    </source>
</evidence>
<keyword evidence="16" id="KW-1185">Reference proteome</keyword>
<comment type="subcellular location">
    <subcellularLocation>
        <location evidence="2">Endoplasmic reticulum membrane</location>
        <topology evidence="2">Single-pass type II membrane protein</topology>
    </subcellularLocation>
    <subcellularLocation>
        <location evidence="1">Golgi apparatus membrane</location>
        <topology evidence="1">Single-pass type II membrane protein</topology>
    </subcellularLocation>
</comment>
<evidence type="ECO:0000256" key="9">
    <source>
        <dbReference type="ARBA" id="ARBA00022989"/>
    </source>
</evidence>
<dbReference type="PANTHER" id="PTHR46025:SF3">
    <property type="entry name" value="XYLOSYLTRANSFERASE OXT"/>
    <property type="match status" value="1"/>
</dbReference>
<evidence type="ECO:0000256" key="6">
    <source>
        <dbReference type="ARBA" id="ARBA00022723"/>
    </source>
</evidence>
<evidence type="ECO:0000256" key="7">
    <source>
        <dbReference type="ARBA" id="ARBA00022824"/>
    </source>
</evidence>
<evidence type="ECO:0000256" key="5">
    <source>
        <dbReference type="ARBA" id="ARBA00022692"/>
    </source>
</evidence>
<keyword evidence="7" id="KW-0256">Endoplasmic reticulum</keyword>
<evidence type="ECO:0000256" key="4">
    <source>
        <dbReference type="ARBA" id="ARBA00022679"/>
    </source>
</evidence>
<dbReference type="GO" id="GO:0016020">
    <property type="term" value="C:membrane"/>
    <property type="evidence" value="ECO:0007669"/>
    <property type="project" value="InterPro"/>
</dbReference>
<dbReference type="Proteomes" id="UP000574931">
    <property type="component" value="Unassembled WGS sequence"/>
</dbReference>
<comment type="caution">
    <text evidence="15">The sequence shown here is derived from an EMBL/GenBank/DDBJ whole genome shotgun (WGS) entry which is preliminary data.</text>
</comment>
<keyword evidence="8" id="KW-0735">Signal-anchor</keyword>
<evidence type="ECO:0000313" key="16">
    <source>
        <dbReference type="Proteomes" id="UP000574931"/>
    </source>
</evidence>
<keyword evidence="5" id="KW-0812">Transmembrane</keyword>
<reference evidence="15 16" key="1">
    <citation type="submission" date="2020-05" db="EMBL/GenBank/DDBJ databases">
        <title>Draft Genome Sequence of Ochrobactrum soli Isolated from Stable Fly Gut.</title>
        <authorList>
            <person name="Pileggi M.T."/>
            <person name="Vazhakkala L.J."/>
            <person name="Wong C.N."/>
        </authorList>
    </citation>
    <scope>NUCLEOTIDE SEQUENCE [LARGE SCALE GENOMIC DNA]</scope>
    <source>
        <strain evidence="15 16">MTP-C0764</strain>
    </source>
</reference>
<dbReference type="GO" id="GO:0050650">
    <property type="term" value="P:chondroitin sulfate proteoglycan biosynthetic process"/>
    <property type="evidence" value="ECO:0007669"/>
    <property type="project" value="TreeGrafter"/>
</dbReference>
<dbReference type="AlphaFoldDB" id="A0A849KSZ2"/>
<evidence type="ECO:0000256" key="13">
    <source>
        <dbReference type="ARBA" id="ARBA00023180"/>
    </source>
</evidence>
<keyword evidence="10" id="KW-0333">Golgi apparatus</keyword>
<evidence type="ECO:0000256" key="8">
    <source>
        <dbReference type="ARBA" id="ARBA00022968"/>
    </source>
</evidence>
<evidence type="ECO:0000256" key="11">
    <source>
        <dbReference type="ARBA" id="ARBA00023136"/>
    </source>
</evidence>
<evidence type="ECO:0000313" key="15">
    <source>
        <dbReference type="EMBL" id="NNU63090.1"/>
    </source>
</evidence>
<keyword evidence="3" id="KW-0328">Glycosyltransferase</keyword>
<evidence type="ECO:0000256" key="2">
    <source>
        <dbReference type="ARBA" id="ARBA00004648"/>
    </source>
</evidence>
<keyword evidence="13" id="KW-0325">Glycoprotein</keyword>
<keyword evidence="12" id="KW-1015">Disulfide bond</keyword>
<dbReference type="InterPro" id="IPR043538">
    <property type="entry name" value="XYLT"/>
</dbReference>
<dbReference type="EMBL" id="JABFCY010000019">
    <property type="protein sequence ID" value="NNU63090.1"/>
    <property type="molecule type" value="Genomic_DNA"/>
</dbReference>
<evidence type="ECO:0000256" key="1">
    <source>
        <dbReference type="ARBA" id="ARBA00004323"/>
    </source>
</evidence>
<dbReference type="GO" id="GO:0015012">
    <property type="term" value="P:heparan sulfate proteoglycan biosynthetic process"/>
    <property type="evidence" value="ECO:0007669"/>
    <property type="project" value="TreeGrafter"/>
</dbReference>
<keyword evidence="11" id="KW-0472">Membrane</keyword>